<name>A0ABV8UXB4_9BACL</name>
<accession>A0ABV8UXB4</accession>
<dbReference type="Pfam" id="PF21095">
    <property type="entry name" value="CarD_C"/>
    <property type="match status" value="1"/>
</dbReference>
<evidence type="ECO:0000313" key="2">
    <source>
        <dbReference type="EMBL" id="MFC4355216.1"/>
    </source>
</evidence>
<dbReference type="Proteomes" id="UP001595733">
    <property type="component" value="Unassembled WGS sequence"/>
</dbReference>
<dbReference type="PANTHER" id="PTHR38447">
    <property type="entry name" value="TRANSCRIPTION FACTOR YDEB-RELATED"/>
    <property type="match status" value="1"/>
</dbReference>
<dbReference type="InterPro" id="IPR003711">
    <property type="entry name" value="CarD-like/TRCF_RID"/>
</dbReference>
<reference evidence="3" key="1">
    <citation type="journal article" date="2019" name="Int. J. Syst. Evol. Microbiol.">
        <title>The Global Catalogue of Microorganisms (GCM) 10K type strain sequencing project: providing services to taxonomists for standard genome sequencing and annotation.</title>
        <authorList>
            <consortium name="The Broad Institute Genomics Platform"/>
            <consortium name="The Broad Institute Genome Sequencing Center for Infectious Disease"/>
            <person name="Wu L."/>
            <person name="Ma J."/>
        </authorList>
    </citation>
    <scope>NUCLEOTIDE SEQUENCE [LARGE SCALE GENOMIC DNA]</scope>
    <source>
        <strain evidence="3">CCUG 50353</strain>
    </source>
</reference>
<organism evidence="2 3">
    <name type="scientific">Chryseomicrobium palamuruense</name>
    <dbReference type="NCBI Taxonomy" id="682973"/>
    <lineage>
        <taxon>Bacteria</taxon>
        <taxon>Bacillati</taxon>
        <taxon>Bacillota</taxon>
        <taxon>Bacilli</taxon>
        <taxon>Bacillales</taxon>
        <taxon>Caryophanaceae</taxon>
        <taxon>Chryseomicrobium</taxon>
    </lineage>
</organism>
<dbReference type="RefSeq" id="WP_378141615.1">
    <property type="nucleotide sequence ID" value="NZ_JBHSEF010000022.1"/>
</dbReference>
<dbReference type="SUPFAM" id="SSF141259">
    <property type="entry name" value="CarD-like"/>
    <property type="match status" value="1"/>
</dbReference>
<evidence type="ECO:0000313" key="3">
    <source>
        <dbReference type="Proteomes" id="UP001595733"/>
    </source>
</evidence>
<dbReference type="InterPro" id="IPR052531">
    <property type="entry name" value="CarD-like_regulator"/>
</dbReference>
<dbReference type="PANTHER" id="PTHR38447:SF1">
    <property type="entry name" value="RNA POLYMERASE-BINDING TRANSCRIPTION FACTOR CARD"/>
    <property type="match status" value="1"/>
</dbReference>
<dbReference type="InterPro" id="IPR036101">
    <property type="entry name" value="CarD-like/TRCF_RID_sf"/>
</dbReference>
<dbReference type="Pfam" id="PF02559">
    <property type="entry name" value="CarD_TRCF_RID"/>
    <property type="match status" value="1"/>
</dbReference>
<dbReference type="Gene3D" id="1.20.58.1290">
    <property type="entry name" value="CarD-like, C-terminal domain"/>
    <property type="match status" value="1"/>
</dbReference>
<dbReference type="Gene3D" id="2.40.10.170">
    <property type="match status" value="1"/>
</dbReference>
<dbReference type="EMBL" id="JBHSEF010000022">
    <property type="protein sequence ID" value="MFC4355216.1"/>
    <property type="molecule type" value="Genomic_DNA"/>
</dbReference>
<comment type="caution">
    <text evidence="2">The sequence shown here is derived from an EMBL/GenBank/DDBJ whole genome shotgun (WGS) entry which is preliminary data.</text>
</comment>
<feature type="domain" description="CarD-like/TRCF RNAP-interacting" evidence="1">
    <location>
        <begin position="1"/>
        <end position="112"/>
    </location>
</feature>
<sequence>MFQVGDLMIYSSQGMCRVEDICEKTINGTTRLYYVLQPMESNFKMTIMTPVDNDKVSMLELLKIAEAEKIMEIFSGPAGEWPDHPTQRHRKFLEAINSGDRMNIAHLVLSYLHRENDPAVNQNRMQDNDRKLLDNATRILFKELAACYSCSVDTIRERISERMAS</sequence>
<gene>
    <name evidence="2" type="ORF">ACFO0S_09170</name>
</gene>
<dbReference type="SMART" id="SM01058">
    <property type="entry name" value="CarD_TRCF"/>
    <property type="match status" value="1"/>
</dbReference>
<protein>
    <submittedName>
        <fullName evidence="2">CarD family transcriptional regulator</fullName>
    </submittedName>
</protein>
<dbReference type="InterPro" id="IPR042215">
    <property type="entry name" value="CarD-like_C"/>
</dbReference>
<dbReference type="InterPro" id="IPR048792">
    <property type="entry name" value="CarD_C"/>
</dbReference>
<evidence type="ECO:0000259" key="1">
    <source>
        <dbReference type="SMART" id="SM01058"/>
    </source>
</evidence>
<proteinExistence type="predicted"/>
<keyword evidence="3" id="KW-1185">Reference proteome</keyword>